<keyword evidence="2" id="KW-1185">Reference proteome</keyword>
<evidence type="ECO:0000313" key="2">
    <source>
        <dbReference type="Proteomes" id="UP000037460"/>
    </source>
</evidence>
<gene>
    <name evidence="1" type="ORF">Ctob_012337</name>
</gene>
<evidence type="ECO:0000313" key="1">
    <source>
        <dbReference type="EMBL" id="KOO27124.1"/>
    </source>
</evidence>
<reference evidence="2" key="1">
    <citation type="journal article" date="2015" name="PLoS Genet.">
        <title>Genome Sequence and Transcriptome Analyses of Chrysochromulina tobin: Metabolic Tools for Enhanced Algal Fitness in the Prominent Order Prymnesiales (Haptophyceae).</title>
        <authorList>
            <person name="Hovde B.T."/>
            <person name="Deodato C.R."/>
            <person name="Hunsperger H.M."/>
            <person name="Ryken S.A."/>
            <person name="Yost W."/>
            <person name="Jha R.K."/>
            <person name="Patterson J."/>
            <person name="Monnat R.J. Jr."/>
            <person name="Barlow S.B."/>
            <person name="Starkenburg S.R."/>
            <person name="Cattolico R.A."/>
        </authorList>
    </citation>
    <scope>NUCLEOTIDE SEQUENCE</scope>
    <source>
        <strain evidence="2">CCMP291</strain>
    </source>
</reference>
<dbReference type="EMBL" id="JWZX01002761">
    <property type="protein sequence ID" value="KOO27124.1"/>
    <property type="molecule type" value="Genomic_DNA"/>
</dbReference>
<name>A0A0M0JKM6_9EUKA</name>
<accession>A0A0M0JKM6</accession>
<proteinExistence type="predicted"/>
<dbReference type="AlphaFoldDB" id="A0A0M0JKM6"/>
<dbReference type="Proteomes" id="UP000037460">
    <property type="component" value="Unassembled WGS sequence"/>
</dbReference>
<protein>
    <submittedName>
        <fullName evidence="1">Uncharacterized protein</fullName>
    </submittedName>
</protein>
<organism evidence="1 2">
    <name type="scientific">Chrysochromulina tobinii</name>
    <dbReference type="NCBI Taxonomy" id="1460289"/>
    <lineage>
        <taxon>Eukaryota</taxon>
        <taxon>Haptista</taxon>
        <taxon>Haptophyta</taxon>
        <taxon>Prymnesiophyceae</taxon>
        <taxon>Prymnesiales</taxon>
        <taxon>Chrysochromulinaceae</taxon>
        <taxon>Chrysochromulina</taxon>
    </lineage>
</organism>
<sequence>MDPLHQPAPVSSVMFITPVTNRAAPHEVNPFIIAGGAKMPAALRLRDRLADLLLRADFSFLTQDGATRPVEAKDVFEDGLNSINLLIDDNRITGMFTLTVFPEFVDQLSTAFRGGRFGHFFCPARPREEPNDALHVAIAVEKMRGSTYCQASEVIYELWHQYKAKAVYFITDNRAFKGQFIYMVTCLNEDHRDWCLRNPITLLGDEQFDAFRHKPVKGLNYFFVHGAPGAAVAGERVTGPVAVAGG</sequence>
<comment type="caution">
    <text evidence="1">The sequence shown here is derived from an EMBL/GenBank/DDBJ whole genome shotgun (WGS) entry which is preliminary data.</text>
</comment>